<feature type="transmembrane region" description="Helical" evidence="1">
    <location>
        <begin position="7"/>
        <end position="25"/>
    </location>
</feature>
<dbReference type="EMBL" id="SNWM01000001">
    <property type="protein sequence ID" value="TDO24260.1"/>
    <property type="molecule type" value="Genomic_DNA"/>
</dbReference>
<evidence type="ECO:0000259" key="2">
    <source>
        <dbReference type="Pfam" id="PF06580"/>
    </source>
</evidence>
<dbReference type="OrthoDB" id="9809908at2"/>
<dbReference type="RefSeq" id="WP_133552098.1">
    <property type="nucleotide sequence ID" value="NZ_SNWM01000001.1"/>
</dbReference>
<dbReference type="GO" id="GO:0000155">
    <property type="term" value="F:phosphorelay sensor kinase activity"/>
    <property type="evidence" value="ECO:0007669"/>
    <property type="project" value="InterPro"/>
</dbReference>
<comment type="caution">
    <text evidence="3">The sequence shown here is derived from an EMBL/GenBank/DDBJ whole genome shotgun (WGS) entry which is preliminary data.</text>
</comment>
<keyword evidence="1" id="KW-1133">Transmembrane helix</keyword>
<dbReference type="InterPro" id="IPR010559">
    <property type="entry name" value="Sig_transdc_His_kin_internal"/>
</dbReference>
<dbReference type="InterPro" id="IPR050640">
    <property type="entry name" value="Bact_2-comp_sensor_kinase"/>
</dbReference>
<feature type="transmembrane region" description="Helical" evidence="1">
    <location>
        <begin position="72"/>
        <end position="94"/>
    </location>
</feature>
<dbReference type="PANTHER" id="PTHR34220">
    <property type="entry name" value="SENSOR HISTIDINE KINASE YPDA"/>
    <property type="match status" value="1"/>
</dbReference>
<evidence type="ECO:0000313" key="4">
    <source>
        <dbReference type="Proteomes" id="UP000295499"/>
    </source>
</evidence>
<keyword evidence="3" id="KW-0418">Kinase</keyword>
<dbReference type="Proteomes" id="UP000295499">
    <property type="component" value="Unassembled WGS sequence"/>
</dbReference>
<gene>
    <name evidence="3" type="ORF">CLV32_0549</name>
</gene>
<organism evidence="3 4">
    <name type="scientific">Pedobacter duraquae</name>
    <dbReference type="NCBI Taxonomy" id="425511"/>
    <lineage>
        <taxon>Bacteria</taxon>
        <taxon>Pseudomonadati</taxon>
        <taxon>Bacteroidota</taxon>
        <taxon>Sphingobacteriia</taxon>
        <taxon>Sphingobacteriales</taxon>
        <taxon>Sphingobacteriaceae</taxon>
        <taxon>Pedobacter</taxon>
    </lineage>
</organism>
<proteinExistence type="predicted"/>
<keyword evidence="1" id="KW-0472">Membrane</keyword>
<keyword evidence="3" id="KW-0808">Transferase</keyword>
<evidence type="ECO:0000313" key="3">
    <source>
        <dbReference type="EMBL" id="TDO24260.1"/>
    </source>
</evidence>
<feature type="transmembrane region" description="Helical" evidence="1">
    <location>
        <begin position="114"/>
        <end position="133"/>
    </location>
</feature>
<name>A0A4R6IPP0_9SPHI</name>
<accession>A0A4R6IPP0</accession>
<keyword evidence="1" id="KW-0812">Transmembrane</keyword>
<protein>
    <submittedName>
        <fullName evidence="3">Histidine kinase</fullName>
    </submittedName>
</protein>
<dbReference type="AlphaFoldDB" id="A0A4R6IPP0"/>
<feature type="transmembrane region" description="Helical" evidence="1">
    <location>
        <begin position="37"/>
        <end position="60"/>
    </location>
</feature>
<dbReference type="GO" id="GO:0016020">
    <property type="term" value="C:membrane"/>
    <property type="evidence" value="ECO:0007669"/>
    <property type="project" value="InterPro"/>
</dbReference>
<dbReference type="PANTHER" id="PTHR34220:SF7">
    <property type="entry name" value="SENSOR HISTIDINE KINASE YPDA"/>
    <property type="match status" value="1"/>
</dbReference>
<evidence type="ECO:0000256" key="1">
    <source>
        <dbReference type="SAM" id="Phobius"/>
    </source>
</evidence>
<keyword evidence="4" id="KW-1185">Reference proteome</keyword>
<sequence>MFKSYQIKWFFILTGILTISTLLLRQETISEYPYWQFINYGFQLAGSIFICWLIIGYFFLHKVNSLTIYSKFVISVLLSIIASFVAGYLFFTFLPPNVLATRVVLYDNLSDLKLHFTGSFFLSLVCYVVFYSTHTNAALQETKLENEILGQAHLRAQLISLQQQISPHFLFNSLSTLKTIATDQPTKNYVVQLATVYRYVLNFNEEYLTPLIDEINFIRSYLYIMNERFEDGLKVDIQVQEEHLKLFVPALSLQLLIENATKHNAISLEQPLHISIRTDNTPALIVENNFQPKKIKPEGTGNGLKNITERYKLLVKRPIEIIKNEHIFSVTIPLLQK</sequence>
<dbReference type="Pfam" id="PF06580">
    <property type="entry name" value="His_kinase"/>
    <property type="match status" value="1"/>
</dbReference>
<reference evidence="3 4" key="1">
    <citation type="submission" date="2019-03" db="EMBL/GenBank/DDBJ databases">
        <title>Genomic Encyclopedia of Archaeal and Bacterial Type Strains, Phase II (KMG-II): from individual species to whole genera.</title>
        <authorList>
            <person name="Goeker M."/>
        </authorList>
    </citation>
    <scope>NUCLEOTIDE SEQUENCE [LARGE SCALE GENOMIC DNA]</scope>
    <source>
        <strain evidence="3 4">DSM 19034</strain>
    </source>
</reference>
<feature type="domain" description="Signal transduction histidine kinase internal region" evidence="2">
    <location>
        <begin position="156"/>
        <end position="232"/>
    </location>
</feature>